<proteinExistence type="predicted"/>
<evidence type="ECO:0000313" key="1">
    <source>
        <dbReference type="EMBL" id="CAB5004113.1"/>
    </source>
</evidence>
<dbReference type="EMBL" id="CAFBPE010000028">
    <property type="protein sequence ID" value="CAB5004113.1"/>
    <property type="molecule type" value="Genomic_DNA"/>
</dbReference>
<name>A0A6J7PLI2_9ZZZZ</name>
<dbReference type="AlphaFoldDB" id="A0A6J7PLI2"/>
<reference evidence="1" key="1">
    <citation type="submission" date="2020-05" db="EMBL/GenBank/DDBJ databases">
        <authorList>
            <person name="Chiriac C."/>
            <person name="Salcher M."/>
            <person name="Ghai R."/>
            <person name="Kavagutti S V."/>
        </authorList>
    </citation>
    <scope>NUCLEOTIDE SEQUENCE</scope>
</reference>
<accession>A0A6J7PLI2</accession>
<organism evidence="1">
    <name type="scientific">freshwater metagenome</name>
    <dbReference type="NCBI Taxonomy" id="449393"/>
    <lineage>
        <taxon>unclassified sequences</taxon>
        <taxon>metagenomes</taxon>
        <taxon>ecological metagenomes</taxon>
    </lineage>
</organism>
<gene>
    <name evidence="1" type="ORF">UFOPK4065_00515</name>
</gene>
<sequence>MSSFEPFLISWAARRRIWARSYAGIFRMTFLKVAEADATASSESFREAIETVANVRPL</sequence>
<protein>
    <submittedName>
        <fullName evidence="1">Unannotated protein</fullName>
    </submittedName>
</protein>